<evidence type="ECO:0000256" key="5">
    <source>
        <dbReference type="RuleBase" id="RU362028"/>
    </source>
</evidence>
<accession>A0A1N7LUX1</accession>
<sequence>MNSVQMVTVTEAEGEQRLDRWMKRRFEQLNQSAVEKMCRTGQVRVDGARAKASDRVAPGMVVRVPPLPDTPPAPKAEGGITAEDAAMIQSCVLWKDQHLIVLNKPAGLPSQGGSGLDHRHVDGLTPALMFGYKERPKLVHRLDKDTSGLLVLARTDRVARALSEAFRLRTTRKIYWAAVAGVPNPKMGTIRFGLVKAPGHGKSGEGEKMICIHPNKVDATEGAKRATTDYAVMEILGSRVSWVGLAPITGRTHQLRAHMAELGHPIIGDGKYGGSGQENMGDGWGAQLGGEISRKLHLHARLLSFDHPVTKKHMTFTAPLPQHMEKTWKTLGWDVHSVPPDPFNLDNWPGVTAPRRRD</sequence>
<dbReference type="PROSITE" id="PS50889">
    <property type="entry name" value="S4"/>
    <property type="match status" value="1"/>
</dbReference>
<dbReference type="SMART" id="SM00363">
    <property type="entry name" value="S4"/>
    <property type="match status" value="1"/>
</dbReference>
<dbReference type="STRING" id="1086013.SAMN05421774_102190"/>
<evidence type="ECO:0000256" key="1">
    <source>
        <dbReference type="ARBA" id="ARBA00010876"/>
    </source>
</evidence>
<dbReference type="Gene3D" id="3.30.2350.10">
    <property type="entry name" value="Pseudouridine synthase"/>
    <property type="match status" value="1"/>
</dbReference>
<dbReference type="EMBL" id="FTOT01000002">
    <property type="protein sequence ID" value="SIS77643.1"/>
    <property type="molecule type" value="Genomic_DNA"/>
</dbReference>
<feature type="active site" evidence="3">
    <location>
        <position position="143"/>
    </location>
</feature>
<keyword evidence="4" id="KW-0694">RNA-binding</keyword>
<evidence type="ECO:0000256" key="2">
    <source>
        <dbReference type="ARBA" id="ARBA00023235"/>
    </source>
</evidence>
<dbReference type="GO" id="GO:0003723">
    <property type="term" value="F:RNA binding"/>
    <property type="evidence" value="ECO:0007669"/>
    <property type="project" value="UniProtKB-KW"/>
</dbReference>
<dbReference type="Gene3D" id="3.10.290.10">
    <property type="entry name" value="RNA-binding S4 domain"/>
    <property type="match status" value="1"/>
</dbReference>
<dbReference type="EC" id="5.4.99.-" evidence="5"/>
<dbReference type="InterPro" id="IPR002942">
    <property type="entry name" value="S4_RNA-bd"/>
</dbReference>
<dbReference type="PROSITE" id="PS01129">
    <property type="entry name" value="PSI_RLU"/>
    <property type="match status" value="1"/>
</dbReference>
<gene>
    <name evidence="7" type="ORF">SAMN05421774_102190</name>
</gene>
<keyword evidence="2 5" id="KW-0413">Isomerase</keyword>
<dbReference type="NCBIfam" id="TIGR00005">
    <property type="entry name" value="rluA_subfam"/>
    <property type="match status" value="1"/>
</dbReference>
<dbReference type="Pfam" id="PF01479">
    <property type="entry name" value="S4"/>
    <property type="match status" value="1"/>
</dbReference>
<dbReference type="OrthoDB" id="9807829at2"/>
<protein>
    <recommendedName>
        <fullName evidence="5">Pseudouridine synthase</fullName>
        <ecNumber evidence="5">5.4.99.-</ecNumber>
    </recommendedName>
</protein>
<comment type="function">
    <text evidence="5">Responsible for synthesis of pseudouridine from uracil.</text>
</comment>
<dbReference type="Pfam" id="PF00849">
    <property type="entry name" value="PseudoU_synth_2"/>
    <property type="match status" value="1"/>
</dbReference>
<reference evidence="7 8" key="1">
    <citation type="submission" date="2017-01" db="EMBL/GenBank/DDBJ databases">
        <authorList>
            <person name="Mah S.A."/>
            <person name="Swanson W.J."/>
            <person name="Moy G.W."/>
            <person name="Vacquier V.D."/>
        </authorList>
    </citation>
    <scope>NUCLEOTIDE SEQUENCE [LARGE SCALE GENOMIC DNA]</scope>
    <source>
        <strain evidence="7 8">DSM 26375</strain>
    </source>
</reference>
<dbReference type="PANTHER" id="PTHR21600">
    <property type="entry name" value="MITOCHONDRIAL RNA PSEUDOURIDINE SYNTHASE"/>
    <property type="match status" value="1"/>
</dbReference>
<keyword evidence="8" id="KW-1185">Reference proteome</keyword>
<evidence type="ECO:0000256" key="4">
    <source>
        <dbReference type="PROSITE-ProRule" id="PRU00182"/>
    </source>
</evidence>
<dbReference type="RefSeq" id="WP_076529404.1">
    <property type="nucleotide sequence ID" value="NZ_BMEH01000002.1"/>
</dbReference>
<dbReference type="GO" id="GO:0000455">
    <property type="term" value="P:enzyme-directed rRNA pseudouridine synthesis"/>
    <property type="evidence" value="ECO:0007669"/>
    <property type="project" value="UniProtKB-ARBA"/>
</dbReference>
<dbReference type="InterPro" id="IPR050188">
    <property type="entry name" value="RluA_PseudoU_synthase"/>
</dbReference>
<dbReference type="Proteomes" id="UP000186141">
    <property type="component" value="Unassembled WGS sequence"/>
</dbReference>
<comment type="similarity">
    <text evidence="1 5">Belongs to the pseudouridine synthase RluA family.</text>
</comment>
<feature type="domain" description="RNA-binding S4" evidence="6">
    <location>
        <begin position="16"/>
        <end position="76"/>
    </location>
</feature>
<dbReference type="GO" id="GO:0120159">
    <property type="term" value="F:rRNA pseudouridine synthase activity"/>
    <property type="evidence" value="ECO:0007669"/>
    <property type="project" value="UniProtKB-ARBA"/>
</dbReference>
<dbReference type="InterPro" id="IPR020103">
    <property type="entry name" value="PsdUridine_synth_cat_dom_sf"/>
</dbReference>
<evidence type="ECO:0000313" key="8">
    <source>
        <dbReference type="Proteomes" id="UP000186141"/>
    </source>
</evidence>
<evidence type="ECO:0000313" key="7">
    <source>
        <dbReference type="EMBL" id="SIS77643.1"/>
    </source>
</evidence>
<dbReference type="InterPro" id="IPR006225">
    <property type="entry name" value="PsdUridine_synth_RluC/D"/>
</dbReference>
<dbReference type="CDD" id="cd02869">
    <property type="entry name" value="PseudoU_synth_RluA_like"/>
    <property type="match status" value="1"/>
</dbReference>
<dbReference type="InterPro" id="IPR006145">
    <property type="entry name" value="PsdUridine_synth_RsuA/RluA"/>
</dbReference>
<dbReference type="SUPFAM" id="SSF55120">
    <property type="entry name" value="Pseudouridine synthase"/>
    <property type="match status" value="1"/>
</dbReference>
<dbReference type="PANTHER" id="PTHR21600:SF81">
    <property type="entry name" value="21S RRNA PSEUDOURIDINE(2819) SYNTHASE"/>
    <property type="match status" value="1"/>
</dbReference>
<proteinExistence type="inferred from homology"/>
<evidence type="ECO:0000256" key="3">
    <source>
        <dbReference type="PIRSR" id="PIRSR606225-1"/>
    </source>
</evidence>
<comment type="catalytic activity">
    <reaction evidence="5">
        <text>a uridine in RNA = a pseudouridine in RNA</text>
        <dbReference type="Rhea" id="RHEA:48348"/>
        <dbReference type="Rhea" id="RHEA-COMP:12068"/>
        <dbReference type="Rhea" id="RHEA-COMP:12069"/>
        <dbReference type="ChEBI" id="CHEBI:65314"/>
        <dbReference type="ChEBI" id="CHEBI:65315"/>
    </reaction>
</comment>
<dbReference type="AlphaFoldDB" id="A0A1N7LUX1"/>
<evidence type="ECO:0000259" key="6">
    <source>
        <dbReference type="SMART" id="SM00363"/>
    </source>
</evidence>
<dbReference type="InterPro" id="IPR036986">
    <property type="entry name" value="S4_RNA-bd_sf"/>
</dbReference>
<name>A0A1N7LUX1_9RHOB</name>
<dbReference type="SUPFAM" id="SSF55174">
    <property type="entry name" value="Alpha-L RNA-binding motif"/>
    <property type="match status" value="1"/>
</dbReference>
<dbReference type="CDD" id="cd00165">
    <property type="entry name" value="S4"/>
    <property type="match status" value="1"/>
</dbReference>
<dbReference type="InterPro" id="IPR006224">
    <property type="entry name" value="PsdUridine_synth_RluA-like_CS"/>
</dbReference>
<organism evidence="7 8">
    <name type="scientific">Gemmobacter megaterium</name>
    <dbReference type="NCBI Taxonomy" id="1086013"/>
    <lineage>
        <taxon>Bacteria</taxon>
        <taxon>Pseudomonadati</taxon>
        <taxon>Pseudomonadota</taxon>
        <taxon>Alphaproteobacteria</taxon>
        <taxon>Rhodobacterales</taxon>
        <taxon>Paracoccaceae</taxon>
        <taxon>Gemmobacter</taxon>
    </lineage>
</organism>